<proteinExistence type="predicted"/>
<dbReference type="EMBL" id="ACBY02000033">
    <property type="protein sequence ID" value="EFB75135.1"/>
    <property type="molecule type" value="Genomic_DNA"/>
</dbReference>
<reference evidence="2" key="1">
    <citation type="submission" date="2009-12" db="EMBL/GenBank/DDBJ databases">
        <authorList>
            <person name="Weinstock G."/>
            <person name="Sodergren E."/>
            <person name="Clifton S."/>
            <person name="Fulton L."/>
            <person name="Fulton B."/>
            <person name="Courtney L."/>
            <person name="Fronick C."/>
            <person name="Harrison M."/>
            <person name="Strong C."/>
            <person name="Farmer C."/>
            <person name="Delahaunty K."/>
            <person name="Markovic C."/>
            <person name="Hall O."/>
            <person name="Minx P."/>
            <person name="Tomlinson C."/>
            <person name="Mitreva M."/>
            <person name="Nelson J."/>
            <person name="Hou S."/>
            <person name="Wollam A."/>
            <person name="Pepin K.H."/>
            <person name="Johnson M."/>
            <person name="Bhonagiri V."/>
            <person name="Nash W.E."/>
            <person name="Warren W."/>
            <person name="Chinwalla A."/>
            <person name="Mardis E.R."/>
            <person name="Wilson R.K."/>
        </authorList>
    </citation>
    <scope>NUCLEOTIDE SEQUENCE [LARGE SCALE GENOMIC DNA]</scope>
    <source>
        <strain evidence="2">DSM 15176</strain>
    </source>
</reference>
<feature type="compositionally biased region" description="Basic residues" evidence="1">
    <location>
        <begin position="19"/>
        <end position="32"/>
    </location>
</feature>
<dbReference type="AlphaFoldDB" id="D1PQ82"/>
<organism evidence="2 3">
    <name type="scientific">Subdoligranulum variabile DSM 15176</name>
    <dbReference type="NCBI Taxonomy" id="411471"/>
    <lineage>
        <taxon>Bacteria</taxon>
        <taxon>Bacillati</taxon>
        <taxon>Bacillota</taxon>
        <taxon>Clostridia</taxon>
        <taxon>Eubacteriales</taxon>
        <taxon>Oscillospiraceae</taxon>
        <taxon>Subdoligranulum</taxon>
    </lineage>
</organism>
<sequence length="53" mass="6009">MVSIILEIPQNASKNPRPAPHRKKPTSGRLQKRKAAPFLRCCFPVWSAQLSPR</sequence>
<accession>D1PQ82</accession>
<feature type="region of interest" description="Disordered" evidence="1">
    <location>
        <begin position="1"/>
        <end position="32"/>
    </location>
</feature>
<evidence type="ECO:0000313" key="2">
    <source>
        <dbReference type="EMBL" id="EFB75135.1"/>
    </source>
</evidence>
<dbReference type="Proteomes" id="UP000003438">
    <property type="component" value="Unassembled WGS sequence"/>
</dbReference>
<protein>
    <submittedName>
        <fullName evidence="2">Uncharacterized protein</fullName>
    </submittedName>
</protein>
<keyword evidence="3" id="KW-1185">Reference proteome</keyword>
<dbReference type="STRING" id="411471.SUBVAR_06550"/>
<gene>
    <name evidence="2" type="ORF">SUBVAR_06550</name>
</gene>
<dbReference type="HOGENOM" id="CLU_3066925_0_0_9"/>
<evidence type="ECO:0000313" key="3">
    <source>
        <dbReference type="Proteomes" id="UP000003438"/>
    </source>
</evidence>
<comment type="caution">
    <text evidence="2">The sequence shown here is derived from an EMBL/GenBank/DDBJ whole genome shotgun (WGS) entry which is preliminary data.</text>
</comment>
<name>D1PQ82_9FIRM</name>
<evidence type="ECO:0000256" key="1">
    <source>
        <dbReference type="SAM" id="MobiDB-lite"/>
    </source>
</evidence>